<protein>
    <recommendedName>
        <fullName evidence="3">DUF742 domain-containing protein</fullName>
    </recommendedName>
</protein>
<reference evidence="1 2" key="1">
    <citation type="submission" date="2019-10" db="EMBL/GenBank/DDBJ databases">
        <title>Actinomadura rubteroloni sp. nov. and Actinomadura macrotermitis sp. nov., isolated from the gut of fungus growing-termite Macrotermes natalensis.</title>
        <authorList>
            <person name="Benndorf R."/>
            <person name="Martin K."/>
            <person name="Kuefner M."/>
            <person name="De Beer W."/>
            <person name="Kaster A.-K."/>
            <person name="Vollmers J."/>
            <person name="Poulsen M."/>
            <person name="Beemelmanns C."/>
        </authorList>
    </citation>
    <scope>NUCLEOTIDE SEQUENCE [LARGE SCALE GENOMIC DNA]</scope>
    <source>
        <strain evidence="1 2">RB68</strain>
    </source>
</reference>
<gene>
    <name evidence="1" type="ORF">ACRB68_47110</name>
</gene>
<dbReference type="RefSeq" id="WP_153535984.1">
    <property type="nucleotide sequence ID" value="NZ_WEGH01000003.1"/>
</dbReference>
<dbReference type="PANTHER" id="PTHR36221">
    <property type="entry name" value="DUF742 DOMAIN-CONTAINING PROTEIN"/>
    <property type="match status" value="1"/>
</dbReference>
<dbReference type="EMBL" id="WEGH01000003">
    <property type="protein sequence ID" value="MQY06616.1"/>
    <property type="molecule type" value="Genomic_DNA"/>
</dbReference>
<dbReference type="InterPro" id="IPR036390">
    <property type="entry name" value="WH_DNA-bd_sf"/>
</dbReference>
<evidence type="ECO:0000313" key="1">
    <source>
        <dbReference type="EMBL" id="MQY06616.1"/>
    </source>
</evidence>
<proteinExistence type="predicted"/>
<dbReference type="SUPFAM" id="SSF46785">
    <property type="entry name" value="Winged helix' DNA-binding domain"/>
    <property type="match status" value="1"/>
</dbReference>
<dbReference type="OrthoDB" id="3390328at2"/>
<dbReference type="Pfam" id="PF05331">
    <property type="entry name" value="DUF742"/>
    <property type="match status" value="1"/>
</dbReference>
<sequence>MSAREAGPARLFVITGGRTRAAGGAALDLVTLVAVADEAPPGLASERAAILRLCGGGPLPVAELGARLALPVSVVKALLRGLLADGLVTAHPPASHRPPDLETLRQVLSGLHDL</sequence>
<keyword evidence="2" id="KW-1185">Reference proteome</keyword>
<dbReference type="InterPro" id="IPR036388">
    <property type="entry name" value="WH-like_DNA-bd_sf"/>
</dbReference>
<comment type="caution">
    <text evidence="1">The sequence shown here is derived from an EMBL/GenBank/DDBJ whole genome shotgun (WGS) entry which is preliminary data.</text>
</comment>
<name>A0A7K0BZX3_9ACTN</name>
<dbReference type="InterPro" id="IPR007995">
    <property type="entry name" value="DUF742"/>
</dbReference>
<accession>A0A7K0BZX3</accession>
<evidence type="ECO:0008006" key="3">
    <source>
        <dbReference type="Google" id="ProtNLM"/>
    </source>
</evidence>
<dbReference type="Gene3D" id="1.10.10.10">
    <property type="entry name" value="Winged helix-like DNA-binding domain superfamily/Winged helix DNA-binding domain"/>
    <property type="match status" value="1"/>
</dbReference>
<dbReference type="Proteomes" id="UP000487268">
    <property type="component" value="Unassembled WGS sequence"/>
</dbReference>
<dbReference type="AlphaFoldDB" id="A0A7K0BZX3"/>
<organism evidence="1 2">
    <name type="scientific">Actinomadura macrotermitis</name>
    <dbReference type="NCBI Taxonomy" id="2585200"/>
    <lineage>
        <taxon>Bacteria</taxon>
        <taxon>Bacillati</taxon>
        <taxon>Actinomycetota</taxon>
        <taxon>Actinomycetes</taxon>
        <taxon>Streptosporangiales</taxon>
        <taxon>Thermomonosporaceae</taxon>
        <taxon>Actinomadura</taxon>
    </lineage>
</organism>
<evidence type="ECO:0000313" key="2">
    <source>
        <dbReference type="Proteomes" id="UP000487268"/>
    </source>
</evidence>
<dbReference type="PANTHER" id="PTHR36221:SF1">
    <property type="entry name" value="DUF742 DOMAIN-CONTAINING PROTEIN"/>
    <property type="match status" value="1"/>
</dbReference>